<accession>A0A1N6XPT3</accession>
<reference evidence="1 2" key="1">
    <citation type="submission" date="2017-01" db="EMBL/GenBank/DDBJ databases">
        <authorList>
            <person name="Mah S.A."/>
            <person name="Swanson W.J."/>
            <person name="Moy G.W."/>
            <person name="Vacquier V.D."/>
        </authorList>
    </citation>
    <scope>NUCLEOTIDE SEQUENCE [LARGE SCALE GENOMIC DNA]</scope>
    <source>
        <strain evidence="1 2">RU36E</strain>
    </source>
</reference>
<organism evidence="1 2">
    <name type="scientific">Aquipseudomonas alcaligenes</name>
    <name type="common">Pseudomonas alcaligenes</name>
    <dbReference type="NCBI Taxonomy" id="43263"/>
    <lineage>
        <taxon>Bacteria</taxon>
        <taxon>Pseudomonadati</taxon>
        <taxon>Pseudomonadota</taxon>
        <taxon>Gammaproteobacteria</taxon>
        <taxon>Pseudomonadales</taxon>
        <taxon>Pseudomonadaceae</taxon>
        <taxon>Aquipseudomonas</taxon>
    </lineage>
</organism>
<dbReference type="Proteomes" id="UP000185841">
    <property type="component" value="Unassembled WGS sequence"/>
</dbReference>
<dbReference type="InterPro" id="IPR046702">
    <property type="entry name" value="DUF6572"/>
</dbReference>
<evidence type="ECO:0000313" key="1">
    <source>
        <dbReference type="EMBL" id="SIR04375.1"/>
    </source>
</evidence>
<name>A0A1N6XPT3_AQUAC</name>
<sequence>MSVVEAGVIDMWGIPDWDRSKIELIITDHLGWEPEEEMEHLLMLQEKVNSYISFIEGGEINTAIPSAVGKAPIIRVVGKYALSKQAEAFVDRVTEVLRDADIEFEFVLRQG</sequence>
<dbReference type="RefSeq" id="WP_076429589.1">
    <property type="nucleotide sequence ID" value="NZ_FTMP01000014.1"/>
</dbReference>
<proteinExistence type="predicted"/>
<dbReference type="Pfam" id="PF20212">
    <property type="entry name" value="DUF6572"/>
    <property type="match status" value="1"/>
</dbReference>
<gene>
    <name evidence="1" type="ORF">SAMN05878282_11416</name>
</gene>
<evidence type="ECO:0000313" key="2">
    <source>
        <dbReference type="Proteomes" id="UP000185841"/>
    </source>
</evidence>
<dbReference type="EMBL" id="FTMP01000014">
    <property type="protein sequence ID" value="SIR04375.1"/>
    <property type="molecule type" value="Genomic_DNA"/>
</dbReference>
<dbReference type="AlphaFoldDB" id="A0A1N6XPT3"/>
<protein>
    <submittedName>
        <fullName evidence="1">Uncharacterized protein</fullName>
    </submittedName>
</protein>